<keyword evidence="1" id="KW-0812">Transmembrane</keyword>
<keyword evidence="1" id="KW-1133">Transmembrane helix</keyword>
<comment type="caution">
    <text evidence="2">The sequence shown here is derived from an EMBL/GenBank/DDBJ whole genome shotgun (WGS) entry which is preliminary data.</text>
</comment>
<organism evidence="2 3">
    <name type="scientific">Dermatophagoides pteronyssinus</name>
    <name type="common">European house dust mite</name>
    <dbReference type="NCBI Taxonomy" id="6956"/>
    <lineage>
        <taxon>Eukaryota</taxon>
        <taxon>Metazoa</taxon>
        <taxon>Ecdysozoa</taxon>
        <taxon>Arthropoda</taxon>
        <taxon>Chelicerata</taxon>
        <taxon>Arachnida</taxon>
        <taxon>Acari</taxon>
        <taxon>Acariformes</taxon>
        <taxon>Sarcoptiformes</taxon>
        <taxon>Astigmata</taxon>
        <taxon>Psoroptidia</taxon>
        <taxon>Analgoidea</taxon>
        <taxon>Pyroglyphidae</taxon>
        <taxon>Dermatophagoidinae</taxon>
        <taxon>Dermatophagoides</taxon>
    </lineage>
</organism>
<keyword evidence="3" id="KW-1185">Reference proteome</keyword>
<dbReference type="EMBL" id="NJHN03000017">
    <property type="protein sequence ID" value="KAH9425893.1"/>
    <property type="molecule type" value="Genomic_DNA"/>
</dbReference>
<feature type="transmembrane region" description="Helical" evidence="1">
    <location>
        <begin position="30"/>
        <end position="47"/>
    </location>
</feature>
<keyword evidence="1" id="KW-0472">Membrane</keyword>
<gene>
    <name evidence="2" type="ORF">DERP_005112</name>
</gene>
<evidence type="ECO:0000313" key="2">
    <source>
        <dbReference type="EMBL" id="KAH9425893.1"/>
    </source>
</evidence>
<name>A0ABQ8JTE6_DERPT</name>
<evidence type="ECO:0000313" key="3">
    <source>
        <dbReference type="Proteomes" id="UP000887458"/>
    </source>
</evidence>
<evidence type="ECO:0000256" key="1">
    <source>
        <dbReference type="SAM" id="Phobius"/>
    </source>
</evidence>
<reference evidence="2 3" key="1">
    <citation type="journal article" date="2018" name="J. Allergy Clin. Immunol.">
        <title>High-quality assembly of Dermatophagoides pteronyssinus genome and transcriptome reveals a wide range of novel allergens.</title>
        <authorList>
            <person name="Liu X.Y."/>
            <person name="Yang K.Y."/>
            <person name="Wang M.Q."/>
            <person name="Kwok J.S."/>
            <person name="Zeng X."/>
            <person name="Yang Z."/>
            <person name="Xiao X.J."/>
            <person name="Lau C.P."/>
            <person name="Li Y."/>
            <person name="Huang Z.M."/>
            <person name="Ba J.G."/>
            <person name="Yim A.K."/>
            <person name="Ouyang C.Y."/>
            <person name="Ngai S.M."/>
            <person name="Chan T.F."/>
            <person name="Leung E.L."/>
            <person name="Liu L."/>
            <person name="Liu Z.G."/>
            <person name="Tsui S.K."/>
        </authorList>
    </citation>
    <scope>NUCLEOTIDE SEQUENCE [LARGE SCALE GENOMIC DNA]</scope>
    <source>
        <strain evidence="2">Derp</strain>
    </source>
</reference>
<protein>
    <submittedName>
        <fullName evidence="2">Uncharacterized protein</fullName>
    </submittedName>
</protein>
<dbReference type="Proteomes" id="UP000887458">
    <property type="component" value="Unassembled WGS sequence"/>
</dbReference>
<reference evidence="2 3" key="2">
    <citation type="journal article" date="2022" name="Mol. Biol. Evol.">
        <title>Comparative Genomics Reveals Insights into the Divergent Evolution of Astigmatic Mites and Household Pest Adaptations.</title>
        <authorList>
            <person name="Xiong Q."/>
            <person name="Wan A.T."/>
            <person name="Liu X."/>
            <person name="Fung C.S."/>
            <person name="Xiao X."/>
            <person name="Malainual N."/>
            <person name="Hou J."/>
            <person name="Wang L."/>
            <person name="Wang M."/>
            <person name="Yang K.Y."/>
            <person name="Cui Y."/>
            <person name="Leung E.L."/>
            <person name="Nong W."/>
            <person name="Shin S.K."/>
            <person name="Au S.W."/>
            <person name="Jeong K.Y."/>
            <person name="Chew F.T."/>
            <person name="Hui J.H."/>
            <person name="Leung T.F."/>
            <person name="Tungtrongchitr A."/>
            <person name="Zhong N."/>
            <person name="Liu Z."/>
            <person name="Tsui S.K."/>
        </authorList>
    </citation>
    <scope>NUCLEOTIDE SEQUENCE [LARGE SCALE GENOMIC DNA]</scope>
    <source>
        <strain evidence="2">Derp</strain>
    </source>
</reference>
<proteinExistence type="predicted"/>
<accession>A0ABQ8JTE6</accession>
<sequence>MKERNRELFPRKSHFQIYSFPRGLQFFKHLFYHQTFVAVGWLVGWFVDERFDRKKASDNVLDIHSQSKKSISD</sequence>